<comment type="caution">
    <text evidence="1">The sequence shown here is derived from an EMBL/GenBank/DDBJ whole genome shotgun (WGS) entry which is preliminary data.</text>
</comment>
<protein>
    <recommendedName>
        <fullName evidence="3">HEAT repeat domain-containing protein</fullName>
    </recommendedName>
</protein>
<name>A0ABT8V7R4_9BACL</name>
<dbReference type="EMBL" id="JAUMKJ010000011">
    <property type="protein sequence ID" value="MDO3677491.1"/>
    <property type="molecule type" value="Genomic_DNA"/>
</dbReference>
<accession>A0ABT8V7R4</accession>
<evidence type="ECO:0000313" key="2">
    <source>
        <dbReference type="Proteomes" id="UP001168883"/>
    </source>
</evidence>
<sequence length="169" mass="19713">MDQELRILIKKLIGGEITDLEFLDLFKGNIEITSYFDKQLEVICREKNKDDLGLIFYIGFTFDLFDERHLEMLNQLITEAWHKAHEDIAGLLQYFKSNSSVESLYKAAITKFEYLHYTNALAVKCIWALGDINTPESKEKLELLSKSKEKEIKKNALHQLKRISIKKVV</sequence>
<keyword evidence="2" id="KW-1185">Reference proteome</keyword>
<evidence type="ECO:0008006" key="3">
    <source>
        <dbReference type="Google" id="ProtNLM"/>
    </source>
</evidence>
<gene>
    <name evidence="1" type="ORF">Q3C12_10815</name>
</gene>
<organism evidence="1 2">
    <name type="scientific">Paenibacillus ehimensis</name>
    <dbReference type="NCBI Taxonomy" id="79264"/>
    <lineage>
        <taxon>Bacteria</taxon>
        <taxon>Bacillati</taxon>
        <taxon>Bacillota</taxon>
        <taxon>Bacilli</taxon>
        <taxon>Bacillales</taxon>
        <taxon>Paenibacillaceae</taxon>
        <taxon>Paenibacillus</taxon>
    </lineage>
</organism>
<reference evidence="1" key="1">
    <citation type="submission" date="2023-07" db="EMBL/GenBank/DDBJ databases">
        <authorList>
            <person name="Aktuganov G."/>
            <person name="Boyko T."/>
            <person name="Delegan Y."/>
            <person name="Galimzianova N."/>
            <person name="Gilvanova E."/>
            <person name="Korobov V."/>
            <person name="Kuzmina L."/>
            <person name="Melentiev A."/>
            <person name="Milman P."/>
            <person name="Ryabova A."/>
            <person name="Stupak E."/>
            <person name="Yasakov T."/>
            <person name="Zharikova N."/>
            <person name="Zhurenko E."/>
        </authorList>
    </citation>
    <scope>NUCLEOTIDE SEQUENCE</scope>
    <source>
        <strain evidence="1">IB-739</strain>
    </source>
</reference>
<dbReference type="Proteomes" id="UP001168883">
    <property type="component" value="Unassembled WGS sequence"/>
</dbReference>
<evidence type="ECO:0000313" key="1">
    <source>
        <dbReference type="EMBL" id="MDO3677491.1"/>
    </source>
</evidence>
<proteinExistence type="predicted"/>
<dbReference type="RefSeq" id="WP_302878188.1">
    <property type="nucleotide sequence ID" value="NZ_JAUMKJ010000011.1"/>
</dbReference>